<organism evidence="11">
    <name type="scientific">mine drainage metagenome</name>
    <dbReference type="NCBI Taxonomy" id="410659"/>
    <lineage>
        <taxon>unclassified sequences</taxon>
        <taxon>metagenomes</taxon>
        <taxon>ecological metagenomes</taxon>
    </lineage>
</organism>
<accession>E6Q2E1</accession>
<feature type="domain" description="Cas12f1-like TNB" evidence="9">
    <location>
        <begin position="313"/>
        <end position="380"/>
    </location>
</feature>
<evidence type="ECO:0000313" key="11">
    <source>
        <dbReference type="EMBL" id="CBI01351.1"/>
    </source>
</evidence>
<keyword evidence="5" id="KW-0862">Zinc</keyword>
<dbReference type="GO" id="GO:0003677">
    <property type="term" value="F:DNA binding"/>
    <property type="evidence" value="ECO:0007669"/>
    <property type="project" value="UniProtKB-KW"/>
</dbReference>
<evidence type="ECO:0000256" key="6">
    <source>
        <dbReference type="ARBA" id="ARBA00023125"/>
    </source>
</evidence>
<reference evidence="11" key="1">
    <citation type="submission" date="2009-10" db="EMBL/GenBank/DDBJ databases">
        <title>Diversity of trophic interactions inside an arsenic-rich microbial ecosystem.</title>
        <authorList>
            <person name="Bertin P.N."/>
            <person name="Heinrich-Salmeron A."/>
            <person name="Pelletier E."/>
            <person name="Goulhen-Chollet F."/>
            <person name="Arsene-Ploetze F."/>
            <person name="Gallien S."/>
            <person name="Calteau A."/>
            <person name="Vallenet D."/>
            <person name="Casiot C."/>
            <person name="Chane-Woon-Ming B."/>
            <person name="Giloteaux L."/>
            <person name="Barakat M."/>
            <person name="Bonnefoy V."/>
            <person name="Bruneel O."/>
            <person name="Chandler M."/>
            <person name="Cleiss J."/>
            <person name="Duran R."/>
            <person name="Elbaz-Poulichet F."/>
            <person name="Fonknechten N."/>
            <person name="Lauga B."/>
            <person name="Mornico D."/>
            <person name="Ortet P."/>
            <person name="Schaeffer C."/>
            <person name="Siguier P."/>
            <person name="Alexander Thil Smith A."/>
            <person name="Van Dorsselaer A."/>
            <person name="Weissenbach J."/>
            <person name="Medigue C."/>
            <person name="Le Paslier D."/>
        </authorList>
    </citation>
    <scope>NUCLEOTIDE SEQUENCE</scope>
</reference>
<sequence>MVLFDHWWCPSGDRQAVHRESKKPMTTKFVYRFKLEPTLEQERRLSRLAGARRFIWNWGLARRRQHYAEHGKTLRYAAQNLELTTLKNAEDTNWLHEVDSQALQESLRDLERAFTNFFEKRARFPKFKKKRKQRDAFRIPQRVKIAVERVYCPKVGWIRLRLSQAVTVPTKSATFKRDACGDWFVTLIAEREVEAPIAFPINPVGIDLGLKTFATFSGDALDVPAPQFFRNAERALRKAQRVFSRRKKGSNRRAKAKLRVSRVHRTTARQRSDFLHKITTALVAQHDIICIEDLSVKGLVKTKLGKSILDAAFGEFRRQVEYKAAWSGKLLSVIGRFFPSSKLHRTCGTIKADLTLSDRTWVCEGCGGVVDRDKNAAENILAEGLSLVAAGQADTQNAHGANVRLAKCEQLAMK</sequence>
<keyword evidence="3" id="KW-0815">Transposition</keyword>
<evidence type="ECO:0000259" key="9">
    <source>
        <dbReference type="Pfam" id="PF07282"/>
    </source>
</evidence>
<evidence type="ECO:0000256" key="5">
    <source>
        <dbReference type="ARBA" id="ARBA00022833"/>
    </source>
</evidence>
<dbReference type="InterPro" id="IPR021027">
    <property type="entry name" value="Transposase_put_HTH"/>
</dbReference>
<keyword evidence="4" id="KW-0479">Metal-binding</keyword>
<dbReference type="Pfam" id="PF12323">
    <property type="entry name" value="HTH_OrfB_IS605"/>
    <property type="match status" value="1"/>
</dbReference>
<comment type="similarity">
    <text evidence="1">In the C-terminal section; belongs to the transposase 35 family.</text>
</comment>
<proteinExistence type="inferred from homology"/>
<dbReference type="AlphaFoldDB" id="E6Q2E1"/>
<evidence type="ECO:0000256" key="2">
    <source>
        <dbReference type="ARBA" id="ARBA00011044"/>
    </source>
</evidence>
<name>E6Q2E1_9ZZZZ</name>
<feature type="domain" description="Probable transposase IS891/IS1136/IS1341" evidence="8">
    <location>
        <begin position="200"/>
        <end position="301"/>
    </location>
</feature>
<dbReference type="NCBIfam" id="TIGR01766">
    <property type="entry name" value="IS200/IS605 family accessory protein TnpB-like domain"/>
    <property type="match status" value="1"/>
</dbReference>
<evidence type="ECO:0000256" key="1">
    <source>
        <dbReference type="ARBA" id="ARBA00008761"/>
    </source>
</evidence>
<evidence type="ECO:0000256" key="7">
    <source>
        <dbReference type="ARBA" id="ARBA00023172"/>
    </source>
</evidence>
<evidence type="ECO:0000256" key="3">
    <source>
        <dbReference type="ARBA" id="ARBA00022578"/>
    </source>
</evidence>
<gene>
    <name evidence="11" type="ORF">CARN4_1785</name>
</gene>
<dbReference type="InterPro" id="IPR010095">
    <property type="entry name" value="Cas12f1-like_TNB"/>
</dbReference>
<evidence type="ECO:0000259" key="10">
    <source>
        <dbReference type="Pfam" id="PF12323"/>
    </source>
</evidence>
<dbReference type="GO" id="GO:0032196">
    <property type="term" value="P:transposition"/>
    <property type="evidence" value="ECO:0007669"/>
    <property type="project" value="UniProtKB-KW"/>
</dbReference>
<comment type="caution">
    <text evidence="11">The sequence shown here is derived from an EMBL/GenBank/DDBJ whole genome shotgun (WGS) entry which is preliminary data.</text>
</comment>
<dbReference type="PANTHER" id="PTHR30405">
    <property type="entry name" value="TRANSPOSASE"/>
    <property type="match status" value="1"/>
</dbReference>
<dbReference type="Pfam" id="PF01385">
    <property type="entry name" value="OrfB_IS605"/>
    <property type="match status" value="1"/>
</dbReference>
<dbReference type="GO" id="GO:0046872">
    <property type="term" value="F:metal ion binding"/>
    <property type="evidence" value="ECO:0007669"/>
    <property type="project" value="UniProtKB-KW"/>
</dbReference>
<keyword evidence="6" id="KW-0238">DNA-binding</keyword>
<protein>
    <submittedName>
        <fullName evidence="11">ORFB of an insertion sequence of IS200/IS605 family</fullName>
    </submittedName>
</protein>
<dbReference type="GO" id="GO:0006310">
    <property type="term" value="P:DNA recombination"/>
    <property type="evidence" value="ECO:0007669"/>
    <property type="project" value="UniProtKB-KW"/>
</dbReference>
<dbReference type="EMBL" id="CABO01000017">
    <property type="protein sequence ID" value="CBI01351.1"/>
    <property type="molecule type" value="Genomic_DNA"/>
</dbReference>
<dbReference type="Pfam" id="PF07282">
    <property type="entry name" value="Cas12f1-like_TNB"/>
    <property type="match status" value="1"/>
</dbReference>
<dbReference type="InterPro" id="IPR051399">
    <property type="entry name" value="RNA-guided_DNA_endo/Transpos"/>
</dbReference>
<keyword evidence="7" id="KW-0233">DNA recombination</keyword>
<dbReference type="PANTHER" id="PTHR30405:SF25">
    <property type="entry name" value="RNA-GUIDED DNA ENDONUCLEASE INSQ-RELATED"/>
    <property type="match status" value="1"/>
</dbReference>
<dbReference type="NCBIfam" id="NF040570">
    <property type="entry name" value="guided_TnpB"/>
    <property type="match status" value="1"/>
</dbReference>
<dbReference type="InterPro" id="IPR001959">
    <property type="entry name" value="Transposase"/>
</dbReference>
<evidence type="ECO:0000259" key="8">
    <source>
        <dbReference type="Pfam" id="PF01385"/>
    </source>
</evidence>
<comment type="similarity">
    <text evidence="2">In the N-terminal section; belongs to the transposase 2 family.</text>
</comment>
<feature type="domain" description="Transposase putative helix-turn-helix" evidence="10">
    <location>
        <begin position="25"/>
        <end position="72"/>
    </location>
</feature>
<evidence type="ECO:0000256" key="4">
    <source>
        <dbReference type="ARBA" id="ARBA00022723"/>
    </source>
</evidence>